<dbReference type="GO" id="GO:0070180">
    <property type="term" value="F:large ribosomal subunit rRNA binding"/>
    <property type="evidence" value="ECO:0007669"/>
    <property type="project" value="UniProtKB-UniRule"/>
</dbReference>
<keyword evidence="3 5" id="KW-0687">Ribonucleoprotein</keyword>
<comment type="function">
    <text evidence="5">Forms part of the ribosomal stalk, playing a central role in the interaction of the ribosome with GTP-bound translation factors.</text>
</comment>
<dbReference type="PANTHER" id="PTHR11560">
    <property type="entry name" value="39S RIBOSOMAL PROTEIN L10, MITOCHONDRIAL"/>
    <property type="match status" value="1"/>
</dbReference>
<dbReference type="GO" id="GO:0006412">
    <property type="term" value="P:translation"/>
    <property type="evidence" value="ECO:0007669"/>
    <property type="project" value="UniProtKB-UniRule"/>
</dbReference>
<reference evidence="6 7" key="1">
    <citation type="journal article" date="2016" name="Nat. Commun.">
        <title>Thousands of microbial genomes shed light on interconnected biogeochemical processes in an aquifer system.</title>
        <authorList>
            <person name="Anantharaman K."/>
            <person name="Brown C.T."/>
            <person name="Hug L.A."/>
            <person name="Sharon I."/>
            <person name="Castelle C.J."/>
            <person name="Probst A.J."/>
            <person name="Thomas B.C."/>
            <person name="Singh A."/>
            <person name="Wilkins M.J."/>
            <person name="Karaoz U."/>
            <person name="Brodie E.L."/>
            <person name="Williams K.H."/>
            <person name="Hubbard S.S."/>
            <person name="Banfield J.F."/>
        </authorList>
    </citation>
    <scope>NUCLEOTIDE SEQUENCE [LARGE SCALE GENOMIC DNA]</scope>
</reference>
<dbReference type="Pfam" id="PF00466">
    <property type="entry name" value="Ribosomal_L10"/>
    <property type="match status" value="1"/>
</dbReference>
<evidence type="ECO:0000313" key="6">
    <source>
        <dbReference type="EMBL" id="OGG06241.1"/>
    </source>
</evidence>
<evidence type="ECO:0000256" key="2">
    <source>
        <dbReference type="ARBA" id="ARBA00022980"/>
    </source>
</evidence>
<dbReference type="GO" id="GO:0005840">
    <property type="term" value="C:ribosome"/>
    <property type="evidence" value="ECO:0007669"/>
    <property type="project" value="UniProtKB-KW"/>
</dbReference>
<dbReference type="InterPro" id="IPR043141">
    <property type="entry name" value="Ribosomal_uL10-like_sf"/>
</dbReference>
<comment type="caution">
    <text evidence="6">The sequence shown here is derived from an EMBL/GenBank/DDBJ whole genome shotgun (WGS) entry which is preliminary data.</text>
</comment>
<evidence type="ECO:0000256" key="5">
    <source>
        <dbReference type="HAMAP-Rule" id="MF_00362"/>
    </source>
</evidence>
<evidence type="ECO:0000256" key="4">
    <source>
        <dbReference type="ARBA" id="ARBA00035202"/>
    </source>
</evidence>
<dbReference type="HAMAP" id="MF_00362">
    <property type="entry name" value="Ribosomal_uL10"/>
    <property type="match status" value="1"/>
</dbReference>
<dbReference type="SUPFAM" id="SSF160369">
    <property type="entry name" value="Ribosomal protein L10-like"/>
    <property type="match status" value="1"/>
</dbReference>
<dbReference type="InterPro" id="IPR022973">
    <property type="entry name" value="Ribosomal_uL10_bac"/>
</dbReference>
<dbReference type="NCBIfam" id="NF000955">
    <property type="entry name" value="PRK00099.1-1"/>
    <property type="match status" value="1"/>
</dbReference>
<keyword evidence="2 5" id="KW-0689">Ribosomal protein</keyword>
<evidence type="ECO:0000256" key="3">
    <source>
        <dbReference type="ARBA" id="ARBA00023274"/>
    </source>
</evidence>
<dbReference type="AlphaFoldDB" id="A0A1F5Z1D0"/>
<dbReference type="GO" id="GO:1990904">
    <property type="term" value="C:ribonucleoprotein complex"/>
    <property type="evidence" value="ECO:0007669"/>
    <property type="project" value="UniProtKB-KW"/>
</dbReference>
<dbReference type="Gene3D" id="6.10.250.290">
    <property type="match status" value="1"/>
</dbReference>
<gene>
    <name evidence="5" type="primary">rplJ</name>
    <name evidence="6" type="ORF">A2777_06585</name>
</gene>
<dbReference type="InterPro" id="IPR047865">
    <property type="entry name" value="Ribosomal_uL10_bac_type"/>
</dbReference>
<dbReference type="CDD" id="cd05797">
    <property type="entry name" value="Ribosomal_L10"/>
    <property type="match status" value="1"/>
</dbReference>
<protein>
    <recommendedName>
        <fullName evidence="4 5">Large ribosomal subunit protein uL10</fullName>
    </recommendedName>
</protein>
<comment type="subunit">
    <text evidence="5">Part of the ribosomal stalk of the 50S ribosomal subunit. The N-terminus interacts with L11 and the large rRNA to form the base of the stalk. The C-terminus forms an elongated spine to which L12 dimers bind in a sequential fashion forming a multimeric L10(L12)X complex.</text>
</comment>
<sequence>MKRKTPHPKKAEIVEKVTGKLNKARAFFLTDYKGLTHKQLEDLRKSLKKVEADLLVVKNTLFKISLDKTEKTTKENKEKLYESLKDSNAAFFAYGDPLAAVKELFNFSKSFSLPKVRIGVLENKLTTSADFDKLAILPSKDILLATLFAGLKSPIYGLHNSLNWNLQKIVIVLNNIKNKKPD</sequence>
<keyword evidence="5" id="KW-0699">rRNA-binding</keyword>
<dbReference type="Gene3D" id="3.30.70.1730">
    <property type="match status" value="1"/>
</dbReference>
<comment type="similarity">
    <text evidence="1 5">Belongs to the universal ribosomal protein uL10 family.</text>
</comment>
<name>A0A1F5Z1D0_9BACT</name>
<evidence type="ECO:0000313" key="7">
    <source>
        <dbReference type="Proteomes" id="UP000177354"/>
    </source>
</evidence>
<accession>A0A1F5Z1D0</accession>
<proteinExistence type="inferred from homology"/>
<organism evidence="6 7">
    <name type="scientific">Candidatus Gottesmanbacteria bacterium RIFCSPHIGHO2_01_FULL_40_15</name>
    <dbReference type="NCBI Taxonomy" id="1798376"/>
    <lineage>
        <taxon>Bacteria</taxon>
        <taxon>Candidatus Gottesmaniibacteriota</taxon>
    </lineage>
</organism>
<keyword evidence="5" id="KW-0694">RNA-binding</keyword>
<evidence type="ECO:0000256" key="1">
    <source>
        <dbReference type="ARBA" id="ARBA00008889"/>
    </source>
</evidence>
<dbReference type="EMBL" id="MFJF01000018">
    <property type="protein sequence ID" value="OGG06241.1"/>
    <property type="molecule type" value="Genomic_DNA"/>
</dbReference>
<dbReference type="Proteomes" id="UP000177354">
    <property type="component" value="Unassembled WGS sequence"/>
</dbReference>
<dbReference type="InterPro" id="IPR001790">
    <property type="entry name" value="Ribosomal_uL10"/>
</dbReference>